<name>K1REP5_MAGGI</name>
<dbReference type="GO" id="GO:0005524">
    <property type="term" value="F:ATP binding"/>
    <property type="evidence" value="ECO:0007669"/>
    <property type="project" value="UniProtKB-KW"/>
</dbReference>
<evidence type="ECO:0000256" key="1">
    <source>
        <dbReference type="ARBA" id="ARBA00022598"/>
    </source>
</evidence>
<dbReference type="EMBL" id="JH818862">
    <property type="protein sequence ID" value="EKC32546.1"/>
    <property type="molecule type" value="Genomic_DNA"/>
</dbReference>
<dbReference type="AlphaFoldDB" id="K1REP5"/>
<accession>K1REP5</accession>
<evidence type="ECO:0000256" key="2">
    <source>
        <dbReference type="ARBA" id="ARBA00022741"/>
    </source>
</evidence>
<dbReference type="InterPro" id="IPR032678">
    <property type="entry name" value="tRNA-synt_1_cat_dom"/>
</dbReference>
<dbReference type="InterPro" id="IPR024909">
    <property type="entry name" value="Cys-tRNA/MSH_ligase"/>
</dbReference>
<dbReference type="HOGENOM" id="CLU_811984_0_0_1"/>
<organism evidence="5">
    <name type="scientific">Magallana gigas</name>
    <name type="common">Pacific oyster</name>
    <name type="synonym">Crassostrea gigas</name>
    <dbReference type="NCBI Taxonomy" id="29159"/>
    <lineage>
        <taxon>Eukaryota</taxon>
        <taxon>Metazoa</taxon>
        <taxon>Spiralia</taxon>
        <taxon>Lophotrochozoa</taxon>
        <taxon>Mollusca</taxon>
        <taxon>Bivalvia</taxon>
        <taxon>Autobranchia</taxon>
        <taxon>Pteriomorphia</taxon>
        <taxon>Ostreida</taxon>
        <taxon>Ostreoidea</taxon>
        <taxon>Ostreidae</taxon>
        <taxon>Magallana</taxon>
    </lineage>
</organism>
<feature type="domain" description="tRNA synthetases class I catalytic" evidence="4">
    <location>
        <begin position="187"/>
        <end position="306"/>
    </location>
</feature>
<dbReference type="SUPFAM" id="SSF52374">
    <property type="entry name" value="Nucleotidylyl transferase"/>
    <property type="match status" value="1"/>
</dbReference>
<keyword evidence="3" id="KW-0067">ATP-binding</keyword>
<keyword evidence="1" id="KW-0436">Ligase</keyword>
<dbReference type="InParanoid" id="K1REP5"/>
<sequence length="342" mass="38659">MGPYITKNSDATILNHVMKTNIEDICDWVREEDIFVIDRGFRDSLDFLEEMGIQAQMPSFMTKGEKQMPTENANSMQYLKPLSAGDAEKDLDLGSKVLCLYLSKQSRHVSSKSFLLWIRYEAGEICGWYCKCRAGARVVGMCAHVAAMWYVGYARHHKEGKLGVRDWDKKGMYVKIKAKVEKALSEVKASQDEGQSREVLPADVLTRVSEYVPEIVEYIKKIMDNGYGYESNRSVYFDTAAFDAAEGHSYAKIVPEAYGDKAALNEGEGELTVSAERQEEKRNPTDFVLWKASKPGEPSWDSPWGKVDNEQFSGLCEDHSVLSLRICLIVSQFSLYLGIFLN</sequence>
<evidence type="ECO:0000259" key="4">
    <source>
        <dbReference type="Pfam" id="PF01406"/>
    </source>
</evidence>
<keyword evidence="5" id="KW-0030">Aminoacyl-tRNA synthetase</keyword>
<dbReference type="Gene3D" id="3.40.50.620">
    <property type="entry name" value="HUPs"/>
    <property type="match status" value="1"/>
</dbReference>
<dbReference type="Pfam" id="PF01406">
    <property type="entry name" value="tRNA-synt_1e"/>
    <property type="match status" value="1"/>
</dbReference>
<dbReference type="GO" id="GO:0006423">
    <property type="term" value="P:cysteinyl-tRNA aminoacylation"/>
    <property type="evidence" value="ECO:0007669"/>
    <property type="project" value="TreeGrafter"/>
</dbReference>
<dbReference type="PANTHER" id="PTHR10890:SF3">
    <property type="entry name" value="CYSTEINE--TRNA LIGASE, CYTOPLASMIC"/>
    <property type="match status" value="1"/>
</dbReference>
<dbReference type="PANTHER" id="PTHR10890">
    <property type="entry name" value="CYSTEINYL-TRNA SYNTHETASE"/>
    <property type="match status" value="1"/>
</dbReference>
<dbReference type="GO" id="GO:0004817">
    <property type="term" value="F:cysteine-tRNA ligase activity"/>
    <property type="evidence" value="ECO:0007669"/>
    <property type="project" value="TreeGrafter"/>
</dbReference>
<evidence type="ECO:0000313" key="5">
    <source>
        <dbReference type="EMBL" id="EKC32546.1"/>
    </source>
</evidence>
<gene>
    <name evidence="5" type="ORF">CGI_10014506</name>
</gene>
<protein>
    <submittedName>
        <fullName evidence="5">Cysteinyl-tRNA synthetase, cytoplasmic</fullName>
    </submittedName>
</protein>
<evidence type="ECO:0000256" key="3">
    <source>
        <dbReference type="ARBA" id="ARBA00022840"/>
    </source>
</evidence>
<proteinExistence type="predicted"/>
<keyword evidence="2" id="KW-0547">Nucleotide-binding</keyword>
<dbReference type="InterPro" id="IPR014729">
    <property type="entry name" value="Rossmann-like_a/b/a_fold"/>
</dbReference>
<reference evidence="5" key="1">
    <citation type="journal article" date="2012" name="Nature">
        <title>The oyster genome reveals stress adaptation and complexity of shell formation.</title>
        <authorList>
            <person name="Zhang G."/>
            <person name="Fang X."/>
            <person name="Guo X."/>
            <person name="Li L."/>
            <person name="Luo R."/>
            <person name="Xu F."/>
            <person name="Yang P."/>
            <person name="Zhang L."/>
            <person name="Wang X."/>
            <person name="Qi H."/>
            <person name="Xiong Z."/>
            <person name="Que H."/>
            <person name="Xie Y."/>
            <person name="Holland P.W."/>
            <person name="Paps J."/>
            <person name="Zhu Y."/>
            <person name="Wu F."/>
            <person name="Chen Y."/>
            <person name="Wang J."/>
            <person name="Peng C."/>
            <person name="Meng J."/>
            <person name="Yang L."/>
            <person name="Liu J."/>
            <person name="Wen B."/>
            <person name="Zhang N."/>
            <person name="Huang Z."/>
            <person name="Zhu Q."/>
            <person name="Feng Y."/>
            <person name="Mount A."/>
            <person name="Hedgecock D."/>
            <person name="Xu Z."/>
            <person name="Liu Y."/>
            <person name="Domazet-Loso T."/>
            <person name="Du Y."/>
            <person name="Sun X."/>
            <person name="Zhang S."/>
            <person name="Liu B."/>
            <person name="Cheng P."/>
            <person name="Jiang X."/>
            <person name="Li J."/>
            <person name="Fan D."/>
            <person name="Wang W."/>
            <person name="Fu W."/>
            <person name="Wang T."/>
            <person name="Wang B."/>
            <person name="Zhang J."/>
            <person name="Peng Z."/>
            <person name="Li Y."/>
            <person name="Li N."/>
            <person name="Wang J."/>
            <person name="Chen M."/>
            <person name="He Y."/>
            <person name="Tan F."/>
            <person name="Song X."/>
            <person name="Zheng Q."/>
            <person name="Huang R."/>
            <person name="Yang H."/>
            <person name="Du X."/>
            <person name="Chen L."/>
            <person name="Yang M."/>
            <person name="Gaffney P.M."/>
            <person name="Wang S."/>
            <person name="Luo L."/>
            <person name="She Z."/>
            <person name="Ming Y."/>
            <person name="Huang W."/>
            <person name="Zhang S."/>
            <person name="Huang B."/>
            <person name="Zhang Y."/>
            <person name="Qu T."/>
            <person name="Ni P."/>
            <person name="Miao G."/>
            <person name="Wang J."/>
            <person name="Wang Q."/>
            <person name="Steinberg C.E."/>
            <person name="Wang H."/>
            <person name="Li N."/>
            <person name="Qian L."/>
            <person name="Zhang G."/>
            <person name="Li Y."/>
            <person name="Yang H."/>
            <person name="Liu X."/>
            <person name="Wang J."/>
            <person name="Yin Y."/>
            <person name="Wang J."/>
        </authorList>
    </citation>
    <scope>NUCLEOTIDE SEQUENCE [LARGE SCALE GENOMIC DNA]</scope>
    <source>
        <strain evidence="5">05x7-T-G4-1.051#20</strain>
    </source>
</reference>
<dbReference type="GO" id="GO:0005737">
    <property type="term" value="C:cytoplasm"/>
    <property type="evidence" value="ECO:0007669"/>
    <property type="project" value="TreeGrafter"/>
</dbReference>